<reference evidence="1 2" key="1">
    <citation type="journal article" date="2024" name="BMC Genomics">
        <title>De novo assembly and annotation of Popillia japonica's genome with initial clues to its potential as an invasive pest.</title>
        <authorList>
            <person name="Cucini C."/>
            <person name="Boschi S."/>
            <person name="Funari R."/>
            <person name="Cardaioli E."/>
            <person name="Iannotti N."/>
            <person name="Marturano G."/>
            <person name="Paoli F."/>
            <person name="Bruttini M."/>
            <person name="Carapelli A."/>
            <person name="Frati F."/>
            <person name="Nardi F."/>
        </authorList>
    </citation>
    <scope>NUCLEOTIDE SEQUENCE [LARGE SCALE GENOMIC DNA]</scope>
    <source>
        <strain evidence="1">DMR45628</strain>
    </source>
</reference>
<dbReference type="Proteomes" id="UP001458880">
    <property type="component" value="Unassembled WGS sequence"/>
</dbReference>
<gene>
    <name evidence="1" type="ORF">QE152_g5720</name>
</gene>
<comment type="caution">
    <text evidence="1">The sequence shown here is derived from an EMBL/GenBank/DDBJ whole genome shotgun (WGS) entry which is preliminary data.</text>
</comment>
<organism evidence="1 2">
    <name type="scientific">Popillia japonica</name>
    <name type="common">Japanese beetle</name>
    <dbReference type="NCBI Taxonomy" id="7064"/>
    <lineage>
        <taxon>Eukaryota</taxon>
        <taxon>Metazoa</taxon>
        <taxon>Ecdysozoa</taxon>
        <taxon>Arthropoda</taxon>
        <taxon>Hexapoda</taxon>
        <taxon>Insecta</taxon>
        <taxon>Pterygota</taxon>
        <taxon>Neoptera</taxon>
        <taxon>Endopterygota</taxon>
        <taxon>Coleoptera</taxon>
        <taxon>Polyphaga</taxon>
        <taxon>Scarabaeiformia</taxon>
        <taxon>Scarabaeidae</taxon>
        <taxon>Rutelinae</taxon>
        <taxon>Popillia</taxon>
    </lineage>
</organism>
<evidence type="ECO:0000313" key="2">
    <source>
        <dbReference type="Proteomes" id="UP001458880"/>
    </source>
</evidence>
<protein>
    <submittedName>
        <fullName evidence="1">Uncharacterized protein</fullName>
    </submittedName>
</protein>
<dbReference type="AlphaFoldDB" id="A0AAW1MK54"/>
<evidence type="ECO:0000313" key="1">
    <source>
        <dbReference type="EMBL" id="KAK9746998.1"/>
    </source>
</evidence>
<keyword evidence="2" id="KW-1185">Reference proteome</keyword>
<name>A0AAW1MK54_POPJA</name>
<accession>A0AAW1MK54</accession>
<sequence>MSCIVTVTVAHILSSIIDSVTKRLQREVTPTDIDQAWNIIEKALQDIGQQLLSKRKEGKKTDWYNTECKKVCEERNKARLKMLKDCSERNISHFKEMRNIAKRTCRNCKRQYLDNKLRSVETHYQAKNIRNFYQEAKKNTQGKMRSLKYCRNELGELVGNIEESI</sequence>
<proteinExistence type="predicted"/>
<dbReference type="EMBL" id="JASPKY010000035">
    <property type="protein sequence ID" value="KAK9746998.1"/>
    <property type="molecule type" value="Genomic_DNA"/>
</dbReference>